<gene>
    <name evidence="2" type="ORF">CPB84DRAFT_237465</name>
</gene>
<reference evidence="2" key="1">
    <citation type="submission" date="2020-11" db="EMBL/GenBank/DDBJ databases">
        <authorList>
            <consortium name="DOE Joint Genome Institute"/>
            <person name="Ahrendt S."/>
            <person name="Riley R."/>
            <person name="Andreopoulos W."/>
            <person name="LaButti K."/>
            <person name="Pangilinan J."/>
            <person name="Ruiz-duenas F.J."/>
            <person name="Barrasa J.M."/>
            <person name="Sanchez-Garcia M."/>
            <person name="Camarero S."/>
            <person name="Miyauchi S."/>
            <person name="Serrano A."/>
            <person name="Linde D."/>
            <person name="Babiker R."/>
            <person name="Drula E."/>
            <person name="Ayuso-Fernandez I."/>
            <person name="Pacheco R."/>
            <person name="Padilla G."/>
            <person name="Ferreira P."/>
            <person name="Barriuso J."/>
            <person name="Kellner H."/>
            <person name="Castanera R."/>
            <person name="Alfaro M."/>
            <person name="Ramirez L."/>
            <person name="Pisabarro A.G."/>
            <person name="Kuo A."/>
            <person name="Tritt A."/>
            <person name="Lipzen A."/>
            <person name="He G."/>
            <person name="Yan M."/>
            <person name="Ng V."/>
            <person name="Cullen D."/>
            <person name="Martin F."/>
            <person name="Rosso M.-N."/>
            <person name="Henrissat B."/>
            <person name="Hibbett D."/>
            <person name="Martinez A.T."/>
            <person name="Grigoriev I.V."/>
        </authorList>
    </citation>
    <scope>NUCLEOTIDE SEQUENCE</scope>
    <source>
        <strain evidence="2">AH 44721</strain>
    </source>
</reference>
<dbReference type="PROSITE" id="PS50231">
    <property type="entry name" value="RICIN_B_LECTIN"/>
    <property type="match status" value="1"/>
</dbReference>
<comment type="caution">
    <text evidence="2">The sequence shown here is derived from an EMBL/GenBank/DDBJ whole genome shotgun (WGS) entry which is preliminary data.</text>
</comment>
<dbReference type="CDD" id="cd23422">
    <property type="entry name" value="beta-trefoil_Ricin_MPL_CNL"/>
    <property type="match status" value="1"/>
</dbReference>
<dbReference type="Proteomes" id="UP000724874">
    <property type="component" value="Unassembled WGS sequence"/>
</dbReference>
<dbReference type="SUPFAM" id="SSF50370">
    <property type="entry name" value="Ricin B-like lectins"/>
    <property type="match status" value="1"/>
</dbReference>
<protein>
    <submittedName>
        <fullName evidence="2">Ricin B-like lectin</fullName>
    </submittedName>
</protein>
<keyword evidence="3" id="KW-1185">Reference proteome</keyword>
<organism evidence="2 3">
    <name type="scientific">Gymnopilus junonius</name>
    <name type="common">Spectacular rustgill mushroom</name>
    <name type="synonym">Gymnopilus spectabilis subsp. junonius</name>
    <dbReference type="NCBI Taxonomy" id="109634"/>
    <lineage>
        <taxon>Eukaryota</taxon>
        <taxon>Fungi</taxon>
        <taxon>Dikarya</taxon>
        <taxon>Basidiomycota</taxon>
        <taxon>Agaricomycotina</taxon>
        <taxon>Agaricomycetes</taxon>
        <taxon>Agaricomycetidae</taxon>
        <taxon>Agaricales</taxon>
        <taxon>Agaricineae</taxon>
        <taxon>Hymenogastraceae</taxon>
        <taxon>Gymnopilus</taxon>
    </lineage>
</organism>
<accession>A0A9P5NDT7</accession>
<feature type="domain" description="Ricin B lectin" evidence="1">
    <location>
        <begin position="44"/>
        <end position="128"/>
    </location>
</feature>
<proteinExistence type="predicted"/>
<evidence type="ECO:0000313" key="2">
    <source>
        <dbReference type="EMBL" id="KAF8881705.1"/>
    </source>
</evidence>
<dbReference type="OrthoDB" id="2131701at2759"/>
<dbReference type="InterPro" id="IPR035992">
    <property type="entry name" value="Ricin_B-like_lectins"/>
</dbReference>
<dbReference type="Gene3D" id="2.80.10.50">
    <property type="match status" value="1"/>
</dbReference>
<dbReference type="AlphaFoldDB" id="A0A9P5NDT7"/>
<evidence type="ECO:0000313" key="3">
    <source>
        <dbReference type="Proteomes" id="UP000724874"/>
    </source>
</evidence>
<dbReference type="Pfam" id="PF14200">
    <property type="entry name" value="RicinB_lectin_2"/>
    <property type="match status" value="1"/>
</dbReference>
<evidence type="ECO:0000259" key="1">
    <source>
        <dbReference type="Pfam" id="PF14200"/>
    </source>
</evidence>
<dbReference type="InterPro" id="IPR000772">
    <property type="entry name" value="Ricin_B_lectin"/>
</dbReference>
<dbReference type="EMBL" id="JADNYJ010000129">
    <property type="protein sequence ID" value="KAF8881705.1"/>
    <property type="molecule type" value="Genomic_DNA"/>
</dbReference>
<sequence length="143" mass="15747">MTSNVNSGSTYLITNVKAGTAMDLSAGDNTTVLGWPVNGDGGSANQHWAMNWTGQRWTFQNIYTGKFLTAVGTADGSNITASDVPFGWDIWPDENDSNTFRIFVPATHENLDLWGHGLATPGNPITLWWTWNGLHQTWNFTKV</sequence>
<name>A0A9P5NDT7_GYMJU</name>